<gene>
    <name evidence="2" type="ORF">C7H19_15095</name>
</gene>
<comment type="caution">
    <text evidence="2">The sequence shown here is derived from an EMBL/GenBank/DDBJ whole genome shotgun (WGS) entry which is preliminary data.</text>
</comment>
<keyword evidence="3" id="KW-1185">Reference proteome</keyword>
<protein>
    <submittedName>
        <fullName evidence="2">Uncharacterized protein</fullName>
    </submittedName>
</protein>
<accession>A0A2T1LVS8</accession>
<evidence type="ECO:0000313" key="3">
    <source>
        <dbReference type="Proteomes" id="UP000239001"/>
    </source>
</evidence>
<name>A0A2T1LVS8_9CHRO</name>
<evidence type="ECO:0000313" key="2">
    <source>
        <dbReference type="EMBL" id="PSF35750.1"/>
    </source>
</evidence>
<dbReference type="OrthoDB" id="505671at2"/>
<keyword evidence="1" id="KW-0175">Coiled coil</keyword>
<dbReference type="Proteomes" id="UP000239001">
    <property type="component" value="Unassembled WGS sequence"/>
</dbReference>
<dbReference type="EMBL" id="PXOH01000017">
    <property type="protein sequence ID" value="PSF35750.1"/>
    <property type="molecule type" value="Genomic_DNA"/>
</dbReference>
<dbReference type="RefSeq" id="WP_106457716.1">
    <property type="nucleotide sequence ID" value="NZ_PXOH01000017.1"/>
</dbReference>
<sequence>MSPSRLARYFKSSRDNWKNKALEKQDKLRGFEQKIRDLEKSREQWKEQAKKAGKKVRELERELEKVKKTDKSSSKFQKVIPLIAIGHHYTIQTIQISVQQVIYGGNSYRSVSTTMRLLSENFEVDSPHFSSIRKWVARVGLYELSREKEKRDDWIFIVDLTLELGQEKAMIVYGVTLEKYQEVIVQEKRALKHTDGEILSLEVTATATGEFIQEKLELLSNEVGIPQQILGDHGSNLKKGIQLYQKNHPEVIYTYDVTHAMSNFLKQQLSQDETYQKFLFFCHKCRLKLQQTELAFLSPPSQRSQCRYFNIERLVNWGKQLLNAPLEVIVKLMPQANVKVIYQRLKEKLFWLINYEESLKSWELMVFLTRSLETQVKIDGFNQQSLEKFNNQIISRIIPDNLLEFQEKIVKYISQEISHLKTEKPVLATTDVLESIFGKYKHFSSRCPLKDLRQMLLTIPLSTMNLTTDVVKNALETIRGIDLEEWIEQVFEQSMLSKRKTLFSAA</sequence>
<proteinExistence type="predicted"/>
<dbReference type="AlphaFoldDB" id="A0A2T1LVS8"/>
<feature type="coiled-coil region" evidence="1">
    <location>
        <begin position="14"/>
        <end position="69"/>
    </location>
</feature>
<reference evidence="2 3" key="1">
    <citation type="submission" date="2018-03" db="EMBL/GenBank/DDBJ databases">
        <title>The ancient ancestry and fast evolution of plastids.</title>
        <authorList>
            <person name="Moore K.R."/>
            <person name="Magnabosco C."/>
            <person name="Momper L."/>
            <person name="Gold D.A."/>
            <person name="Bosak T."/>
            <person name="Fournier G.P."/>
        </authorList>
    </citation>
    <scope>NUCLEOTIDE SEQUENCE [LARGE SCALE GENOMIC DNA]</scope>
    <source>
        <strain evidence="2 3">CCALA 016</strain>
    </source>
</reference>
<evidence type="ECO:0000256" key="1">
    <source>
        <dbReference type="SAM" id="Coils"/>
    </source>
</evidence>
<organism evidence="2 3">
    <name type="scientific">Aphanothece hegewaldii CCALA 016</name>
    <dbReference type="NCBI Taxonomy" id="2107694"/>
    <lineage>
        <taxon>Bacteria</taxon>
        <taxon>Bacillati</taxon>
        <taxon>Cyanobacteriota</taxon>
        <taxon>Cyanophyceae</taxon>
        <taxon>Oscillatoriophycideae</taxon>
        <taxon>Chroococcales</taxon>
        <taxon>Aphanothecaceae</taxon>
        <taxon>Aphanothece</taxon>
    </lineage>
</organism>
<reference evidence="2 3" key="2">
    <citation type="submission" date="2018-03" db="EMBL/GenBank/DDBJ databases">
        <authorList>
            <person name="Keele B.F."/>
        </authorList>
    </citation>
    <scope>NUCLEOTIDE SEQUENCE [LARGE SCALE GENOMIC DNA]</scope>
    <source>
        <strain evidence="2 3">CCALA 016</strain>
    </source>
</reference>